<sequence>MPHFRDHVPILAAVGAGLVVGTSITVIYYKLSRNVSRQLSELTESVNRLQVQLSELQEHISICGSMVGSLPATPMRSPGSTSNHEAFLLSSPPKPKVVRQLSSDDDDDKFEDTFETEEMLLGKQAKIKADSNIYKQIDKQLESNDTDKAKAYQTLCDMRDQHQQDTEFLWRLAKSTYQMSQIEGANGNKERQKELVYEGKNIAFNALDIKEDDANIQKWCAITLGKVGDYESMQDKILNGFKFKEHIERGIEIDPLDPSLHYLLGRWCYGVFELSWLERKLAATLFATPPTSTSEEALKHFLQAHKLAPTQWKENMLFIAKCYIQQSQYSEAMEWLNKAAVIQAKTVDDKAAHIEIENLQYKYSYYAR</sequence>
<dbReference type="OrthoDB" id="512473at2759"/>
<keyword evidence="2" id="KW-1185">Reference proteome</keyword>
<dbReference type="GO" id="GO:0097431">
    <property type="term" value="C:mitotic spindle pole"/>
    <property type="evidence" value="ECO:0007669"/>
    <property type="project" value="TreeGrafter"/>
</dbReference>
<protein>
    <recommendedName>
        <fullName evidence="3">Regulator of microtubule dynamics protein 2</fullName>
    </recommendedName>
</protein>
<comment type="caution">
    <text evidence="1">The sequence shown here is derived from an EMBL/GenBank/DDBJ whole genome shotgun (WGS) entry which is preliminary data.</text>
</comment>
<dbReference type="InterPro" id="IPR049039">
    <property type="entry name" value="RMD1-3_a_helical_rpt"/>
</dbReference>
<dbReference type="GO" id="GO:0005876">
    <property type="term" value="C:spindle microtubule"/>
    <property type="evidence" value="ECO:0007669"/>
    <property type="project" value="TreeGrafter"/>
</dbReference>
<gene>
    <name evidence="1" type="ORF">OFUS_LOCUS18029</name>
</gene>
<organism evidence="1 2">
    <name type="scientific">Owenia fusiformis</name>
    <name type="common">Polychaete worm</name>
    <dbReference type="NCBI Taxonomy" id="6347"/>
    <lineage>
        <taxon>Eukaryota</taxon>
        <taxon>Metazoa</taxon>
        <taxon>Spiralia</taxon>
        <taxon>Lophotrochozoa</taxon>
        <taxon>Annelida</taxon>
        <taxon>Polychaeta</taxon>
        <taxon>Sedentaria</taxon>
        <taxon>Canalipalpata</taxon>
        <taxon>Sabellida</taxon>
        <taxon>Oweniida</taxon>
        <taxon>Oweniidae</taxon>
        <taxon>Owenia</taxon>
    </lineage>
</organism>
<dbReference type="GO" id="GO:0005739">
    <property type="term" value="C:mitochondrion"/>
    <property type="evidence" value="ECO:0007669"/>
    <property type="project" value="TreeGrafter"/>
</dbReference>
<dbReference type="Proteomes" id="UP000749559">
    <property type="component" value="Unassembled WGS sequence"/>
</dbReference>
<dbReference type="InterPro" id="IPR011990">
    <property type="entry name" value="TPR-like_helical_dom_sf"/>
</dbReference>
<evidence type="ECO:0000313" key="2">
    <source>
        <dbReference type="Proteomes" id="UP000749559"/>
    </source>
</evidence>
<dbReference type="AlphaFoldDB" id="A0A8J1Y5U4"/>
<dbReference type="GO" id="GO:0008017">
    <property type="term" value="F:microtubule binding"/>
    <property type="evidence" value="ECO:0007669"/>
    <property type="project" value="TreeGrafter"/>
</dbReference>
<accession>A0A8J1Y5U4</accession>
<name>A0A8J1Y5U4_OWEFU</name>
<dbReference type="Pfam" id="PF21033">
    <property type="entry name" value="RMD1-3"/>
    <property type="match status" value="1"/>
</dbReference>
<evidence type="ECO:0008006" key="3">
    <source>
        <dbReference type="Google" id="ProtNLM"/>
    </source>
</evidence>
<proteinExistence type="predicted"/>
<dbReference type="PANTHER" id="PTHR16056:SF37">
    <property type="entry name" value="REGULATOR OF MICROTUBULE DYNAMICS PROTEIN 3-LIKE ISOFORM X1"/>
    <property type="match status" value="1"/>
</dbReference>
<evidence type="ECO:0000313" key="1">
    <source>
        <dbReference type="EMBL" id="CAH1793144.1"/>
    </source>
</evidence>
<dbReference type="PANTHER" id="PTHR16056">
    <property type="entry name" value="REGULATOR OF MICROTUBULE DYNAMICS PROTEIN"/>
    <property type="match status" value="1"/>
</dbReference>
<dbReference type="SUPFAM" id="SSF48452">
    <property type="entry name" value="TPR-like"/>
    <property type="match status" value="1"/>
</dbReference>
<dbReference type="Gene3D" id="1.25.40.10">
    <property type="entry name" value="Tetratricopeptide repeat domain"/>
    <property type="match status" value="1"/>
</dbReference>
<reference evidence="1" key="1">
    <citation type="submission" date="2022-03" db="EMBL/GenBank/DDBJ databases">
        <authorList>
            <person name="Martin C."/>
        </authorList>
    </citation>
    <scope>NUCLEOTIDE SEQUENCE</scope>
</reference>
<dbReference type="EMBL" id="CAIIXF020000008">
    <property type="protein sequence ID" value="CAH1793144.1"/>
    <property type="molecule type" value="Genomic_DNA"/>
</dbReference>